<feature type="domain" description="Acetyl-CoA hydrolase/transferase C-terminal" evidence="1">
    <location>
        <begin position="260"/>
        <end position="412"/>
    </location>
</feature>
<dbReference type="PANTHER" id="PTHR21432:SF20">
    <property type="entry name" value="ACETYL-COA HYDROLASE"/>
    <property type="match status" value="1"/>
</dbReference>
<keyword evidence="3" id="KW-1185">Reference proteome</keyword>
<dbReference type="InterPro" id="IPR038460">
    <property type="entry name" value="AcetylCoA_hyd_C_sf"/>
</dbReference>
<dbReference type="GO" id="GO:0008775">
    <property type="term" value="F:acetate CoA-transferase activity"/>
    <property type="evidence" value="ECO:0007669"/>
    <property type="project" value="InterPro"/>
</dbReference>
<dbReference type="GO" id="GO:0006083">
    <property type="term" value="P:acetate metabolic process"/>
    <property type="evidence" value="ECO:0007669"/>
    <property type="project" value="InterPro"/>
</dbReference>
<evidence type="ECO:0000313" key="2">
    <source>
        <dbReference type="EMBL" id="SEG39762.1"/>
    </source>
</evidence>
<evidence type="ECO:0000259" key="1">
    <source>
        <dbReference type="Pfam" id="PF13336"/>
    </source>
</evidence>
<reference evidence="2 3" key="1">
    <citation type="submission" date="2016-10" db="EMBL/GenBank/DDBJ databases">
        <authorList>
            <person name="de Groot N.N."/>
        </authorList>
    </citation>
    <scope>NUCLEOTIDE SEQUENCE [LARGE SCALE GENOMIC DNA]</scope>
    <source>
        <strain evidence="2 3">DSM 26656</strain>
    </source>
</reference>
<dbReference type="AlphaFoldDB" id="A0A1H5ZUC9"/>
<dbReference type="InterPro" id="IPR026888">
    <property type="entry name" value="AcetylCoA_hyd_C"/>
</dbReference>
<dbReference type="SUPFAM" id="SSF100950">
    <property type="entry name" value="NagB/RpiA/CoA transferase-like"/>
    <property type="match status" value="2"/>
</dbReference>
<dbReference type="PANTHER" id="PTHR21432">
    <property type="entry name" value="ACETYL-COA HYDROLASE-RELATED"/>
    <property type="match status" value="1"/>
</dbReference>
<evidence type="ECO:0000313" key="3">
    <source>
        <dbReference type="Proteomes" id="UP000236743"/>
    </source>
</evidence>
<gene>
    <name evidence="2" type="ORF">SAMN04488115_10520</name>
</gene>
<name>A0A1H5ZUC9_9HYPH</name>
<dbReference type="GO" id="GO:0016787">
    <property type="term" value="F:hydrolase activity"/>
    <property type="evidence" value="ECO:0007669"/>
    <property type="project" value="UniProtKB-KW"/>
</dbReference>
<accession>A0A1H5ZUC9</accession>
<sequence>MPSVVESDALDFASLIRPGDLVCWGQASAEPLALTSRLMAQRARIGAFRAFIGISLSETTDPAHADHVRFSSFCGTGTNRRLAAAGALDILPVHYSDLGKVLRETVDVLLLQLAEHPDGGRFSLSCASDYVEGLATSARVVIAEVNRQAPFTSAEIDIGDIDVIIRTDRPLPDMARAAPSEIERGIAANVAALVEDGATLQFGLGALPDCIADLLGDRRDLGLHSGVLSDGAMRLIECGAITNARKRIDRGLSVAGTLLGSRKLLAFAHMNPSLRLRPIDVTHDRESLAALPAFTAINSALEVDLSGQINTETVGRSYVGAVGGAVDFLRGARASKGGLPIVALPSTALVKGEARSRIVARLSGPATISRADAAIIVTEHGAVDLRGLSLQERIRKLISIAAPQFRDDLMASAGSSTP</sequence>
<proteinExistence type="predicted"/>
<dbReference type="Pfam" id="PF13336">
    <property type="entry name" value="AcetylCoA_hyd_C"/>
    <property type="match status" value="1"/>
</dbReference>
<protein>
    <submittedName>
        <fullName evidence="2">Acetyl-CoA hydrolase/transferase C-terminal domain-containing protein</fullName>
    </submittedName>
</protein>
<organism evidence="2 3">
    <name type="scientific">Bosea lathyri</name>
    <dbReference type="NCBI Taxonomy" id="1036778"/>
    <lineage>
        <taxon>Bacteria</taxon>
        <taxon>Pseudomonadati</taxon>
        <taxon>Pseudomonadota</taxon>
        <taxon>Alphaproteobacteria</taxon>
        <taxon>Hyphomicrobiales</taxon>
        <taxon>Boseaceae</taxon>
        <taxon>Bosea</taxon>
    </lineage>
</organism>
<dbReference type="InterPro" id="IPR046433">
    <property type="entry name" value="ActCoA_hydro"/>
</dbReference>
<keyword evidence="2" id="KW-0378">Hydrolase</keyword>
<dbReference type="RefSeq" id="WP_103872949.1">
    <property type="nucleotide sequence ID" value="NZ_FNUY01000005.1"/>
</dbReference>
<dbReference type="EMBL" id="FNUY01000005">
    <property type="protein sequence ID" value="SEG39762.1"/>
    <property type="molecule type" value="Genomic_DNA"/>
</dbReference>
<dbReference type="OrthoDB" id="9801795at2"/>
<dbReference type="Proteomes" id="UP000236743">
    <property type="component" value="Unassembled WGS sequence"/>
</dbReference>
<keyword evidence="2" id="KW-0808">Transferase</keyword>
<dbReference type="Gene3D" id="3.30.750.70">
    <property type="entry name" value="4-hydroxybutyrate coenzyme like domains"/>
    <property type="match status" value="1"/>
</dbReference>
<dbReference type="InterPro" id="IPR037171">
    <property type="entry name" value="NagB/RpiA_transferase-like"/>
</dbReference>
<dbReference type="Gene3D" id="3.40.1080.10">
    <property type="entry name" value="Glutaconate Coenzyme A-transferase"/>
    <property type="match status" value="1"/>
</dbReference>
<dbReference type="Gene3D" id="3.40.1080.20">
    <property type="entry name" value="Acetyl-CoA hydrolase/transferase C-terminal domain"/>
    <property type="match status" value="1"/>
</dbReference>